<sequence>RQAPISGSRPILKYCLWLLHIRKSRSSAYGRRIHGFTSVSEDLSRQSLLES</sequence>
<proteinExistence type="predicted"/>
<comment type="caution">
    <text evidence="1">The sequence shown here is derived from an EMBL/GenBank/DDBJ whole genome shotgun (WGS) entry which is preliminary data.</text>
</comment>
<protein>
    <submittedName>
        <fullName evidence="1">Uncharacterized protein</fullName>
    </submittedName>
</protein>
<evidence type="ECO:0000313" key="2">
    <source>
        <dbReference type="Proteomes" id="UP000593561"/>
    </source>
</evidence>
<organism evidence="1 2">
    <name type="scientific">Gossypium davidsonii</name>
    <name type="common">Davidson's cotton</name>
    <name type="synonym">Gossypium klotzschianum subsp. davidsonii</name>
    <dbReference type="NCBI Taxonomy" id="34287"/>
    <lineage>
        <taxon>Eukaryota</taxon>
        <taxon>Viridiplantae</taxon>
        <taxon>Streptophyta</taxon>
        <taxon>Embryophyta</taxon>
        <taxon>Tracheophyta</taxon>
        <taxon>Spermatophyta</taxon>
        <taxon>Magnoliopsida</taxon>
        <taxon>eudicotyledons</taxon>
        <taxon>Gunneridae</taxon>
        <taxon>Pentapetalae</taxon>
        <taxon>rosids</taxon>
        <taxon>malvids</taxon>
        <taxon>Malvales</taxon>
        <taxon>Malvaceae</taxon>
        <taxon>Malvoideae</taxon>
        <taxon>Gossypium</taxon>
    </lineage>
</organism>
<keyword evidence="2" id="KW-1185">Reference proteome</keyword>
<dbReference type="Proteomes" id="UP000593561">
    <property type="component" value="Unassembled WGS sequence"/>
</dbReference>
<dbReference type="AlphaFoldDB" id="A0A7J8TJ84"/>
<feature type="non-terminal residue" evidence="1">
    <location>
        <position position="1"/>
    </location>
</feature>
<accession>A0A7J8TJ84</accession>
<gene>
    <name evidence="1" type="ORF">Godav_022264</name>
</gene>
<dbReference type="EMBL" id="JABFAC010250229">
    <property type="protein sequence ID" value="MBA0638242.1"/>
    <property type="molecule type" value="Genomic_DNA"/>
</dbReference>
<name>A0A7J8TJ84_GOSDV</name>
<reference evidence="1 2" key="1">
    <citation type="journal article" date="2019" name="Genome Biol. Evol.">
        <title>Insights into the evolution of the New World diploid cottons (Gossypium, subgenus Houzingenia) based on genome sequencing.</title>
        <authorList>
            <person name="Grover C.E."/>
            <person name="Arick M.A. 2nd"/>
            <person name="Thrash A."/>
            <person name="Conover J.L."/>
            <person name="Sanders W.S."/>
            <person name="Peterson D.G."/>
            <person name="Frelichowski J.E."/>
            <person name="Scheffler J.A."/>
            <person name="Scheffler B.E."/>
            <person name="Wendel J.F."/>
        </authorList>
    </citation>
    <scope>NUCLEOTIDE SEQUENCE [LARGE SCALE GENOMIC DNA]</scope>
    <source>
        <strain evidence="1">27</strain>
        <tissue evidence="1">Leaf</tissue>
    </source>
</reference>
<evidence type="ECO:0000313" key="1">
    <source>
        <dbReference type="EMBL" id="MBA0638242.1"/>
    </source>
</evidence>